<keyword evidence="1" id="KW-0175">Coiled coil</keyword>
<evidence type="ECO:0000256" key="2">
    <source>
        <dbReference type="SAM" id="MobiDB-lite"/>
    </source>
</evidence>
<feature type="region of interest" description="Disordered" evidence="2">
    <location>
        <begin position="121"/>
        <end position="148"/>
    </location>
</feature>
<accession>A0A6A5U5C7</accession>
<evidence type="ECO:0000313" key="3">
    <source>
        <dbReference type="EMBL" id="KAF1959159.1"/>
    </source>
</evidence>
<feature type="compositionally biased region" description="Polar residues" evidence="2">
    <location>
        <begin position="31"/>
        <end position="47"/>
    </location>
</feature>
<feature type="coiled-coil region" evidence="1">
    <location>
        <begin position="220"/>
        <end position="287"/>
    </location>
</feature>
<feature type="region of interest" description="Disordered" evidence="2">
    <location>
        <begin position="64"/>
        <end position="91"/>
    </location>
</feature>
<evidence type="ECO:0000256" key="1">
    <source>
        <dbReference type="SAM" id="Coils"/>
    </source>
</evidence>
<keyword evidence="4" id="KW-1185">Reference proteome</keyword>
<feature type="compositionally biased region" description="Basic and acidic residues" evidence="2">
    <location>
        <begin position="81"/>
        <end position="91"/>
    </location>
</feature>
<reference evidence="3" key="1">
    <citation type="journal article" date="2020" name="Stud. Mycol.">
        <title>101 Dothideomycetes genomes: a test case for predicting lifestyles and emergence of pathogens.</title>
        <authorList>
            <person name="Haridas S."/>
            <person name="Albert R."/>
            <person name="Binder M."/>
            <person name="Bloem J."/>
            <person name="Labutti K."/>
            <person name="Salamov A."/>
            <person name="Andreopoulos B."/>
            <person name="Baker S."/>
            <person name="Barry K."/>
            <person name="Bills G."/>
            <person name="Bluhm B."/>
            <person name="Cannon C."/>
            <person name="Castanera R."/>
            <person name="Culley D."/>
            <person name="Daum C."/>
            <person name="Ezra D."/>
            <person name="Gonzalez J."/>
            <person name="Henrissat B."/>
            <person name="Kuo A."/>
            <person name="Liang C."/>
            <person name="Lipzen A."/>
            <person name="Lutzoni F."/>
            <person name="Magnuson J."/>
            <person name="Mondo S."/>
            <person name="Nolan M."/>
            <person name="Ohm R."/>
            <person name="Pangilinan J."/>
            <person name="Park H.-J."/>
            <person name="Ramirez L."/>
            <person name="Alfaro M."/>
            <person name="Sun H."/>
            <person name="Tritt A."/>
            <person name="Yoshinaga Y."/>
            <person name="Zwiers L.-H."/>
            <person name="Turgeon B."/>
            <person name="Goodwin S."/>
            <person name="Spatafora J."/>
            <person name="Crous P."/>
            <person name="Grigoriev I."/>
        </authorList>
    </citation>
    <scope>NUCLEOTIDE SEQUENCE</scope>
    <source>
        <strain evidence="3">CBS 675.92</strain>
    </source>
</reference>
<sequence>MPSITSSRNKSRPLPIDSPVMAPEPTPTPPSWTLQNTHNTQSKTSQYIDKITAENEKLKRELRAEKLAREDDSQRVAAARTRAEDTERELQRLTYENATNSRALERKDRKLKELEARVEAEAQRRRQAEQRSEEALRMLSDTRSNTQRQLAQAYEEKIMAETNLSVAKDGFKRNKEGYDRKFVRFNTDIKGLSRRIDESEDQIKRHVVVTDALTKETPRHKALENRLEDALGEYKREHRKEVDALVKEAERMRSTSQKKDLENEKLARELKETLDKMKWVMAQQRRQSPT</sequence>
<feature type="region of interest" description="Disordered" evidence="2">
    <location>
        <begin position="1"/>
        <end position="48"/>
    </location>
</feature>
<protein>
    <recommendedName>
        <fullName evidence="5">SWI5-dependent HO expression protein 3</fullName>
    </recommendedName>
</protein>
<name>A0A6A5U5C7_9PLEO</name>
<evidence type="ECO:0000313" key="4">
    <source>
        <dbReference type="Proteomes" id="UP000800035"/>
    </source>
</evidence>
<organism evidence="3 4">
    <name type="scientific">Byssothecium circinans</name>
    <dbReference type="NCBI Taxonomy" id="147558"/>
    <lineage>
        <taxon>Eukaryota</taxon>
        <taxon>Fungi</taxon>
        <taxon>Dikarya</taxon>
        <taxon>Ascomycota</taxon>
        <taxon>Pezizomycotina</taxon>
        <taxon>Dothideomycetes</taxon>
        <taxon>Pleosporomycetidae</taxon>
        <taxon>Pleosporales</taxon>
        <taxon>Massarineae</taxon>
        <taxon>Massarinaceae</taxon>
        <taxon>Byssothecium</taxon>
    </lineage>
</organism>
<dbReference type="EMBL" id="ML976985">
    <property type="protein sequence ID" value="KAF1959159.1"/>
    <property type="molecule type" value="Genomic_DNA"/>
</dbReference>
<feature type="compositionally biased region" description="Basic and acidic residues" evidence="2">
    <location>
        <begin position="64"/>
        <end position="74"/>
    </location>
</feature>
<evidence type="ECO:0008006" key="5">
    <source>
        <dbReference type="Google" id="ProtNLM"/>
    </source>
</evidence>
<dbReference type="AlphaFoldDB" id="A0A6A5U5C7"/>
<dbReference type="OrthoDB" id="3918393at2759"/>
<proteinExistence type="predicted"/>
<feature type="compositionally biased region" description="Basic and acidic residues" evidence="2">
    <location>
        <begin position="121"/>
        <end position="136"/>
    </location>
</feature>
<dbReference type="Proteomes" id="UP000800035">
    <property type="component" value="Unassembled WGS sequence"/>
</dbReference>
<gene>
    <name evidence="3" type="ORF">CC80DRAFT_490132</name>
</gene>